<organism evidence="1 2">
    <name type="scientific">Paraperlucidibaca baekdonensis</name>
    <dbReference type="NCBI Taxonomy" id="748120"/>
    <lineage>
        <taxon>Bacteria</taxon>
        <taxon>Pseudomonadati</taxon>
        <taxon>Pseudomonadota</taxon>
        <taxon>Gammaproteobacteria</taxon>
        <taxon>Moraxellales</taxon>
        <taxon>Moraxellaceae</taxon>
        <taxon>Paraperlucidibaca</taxon>
    </lineage>
</organism>
<dbReference type="SUPFAM" id="SSF51905">
    <property type="entry name" value="FAD/NAD(P)-binding domain"/>
    <property type="match status" value="1"/>
</dbReference>
<dbReference type="Gene3D" id="3.50.50.60">
    <property type="entry name" value="FAD/NAD(P)-binding domain"/>
    <property type="match status" value="1"/>
</dbReference>
<dbReference type="PANTHER" id="PTHR42923">
    <property type="entry name" value="PROTOPORPHYRINOGEN OXIDASE"/>
    <property type="match status" value="1"/>
</dbReference>
<dbReference type="Pfam" id="PF13450">
    <property type="entry name" value="NAD_binding_8"/>
    <property type="match status" value="1"/>
</dbReference>
<reference evidence="1 2" key="1">
    <citation type="submission" date="2018-08" db="EMBL/GenBank/DDBJ databases">
        <title>Genomic Encyclopedia of Type Strains, Phase IV (KMG-IV): sequencing the most valuable type-strain genomes for metagenomic binning, comparative biology and taxonomic classification.</title>
        <authorList>
            <person name="Goeker M."/>
        </authorList>
    </citation>
    <scope>NUCLEOTIDE SEQUENCE [LARGE SCALE GENOMIC DNA]</scope>
    <source>
        <strain evidence="1 2">DSM 26022</strain>
    </source>
</reference>
<dbReference type="InterPro" id="IPR036188">
    <property type="entry name" value="FAD/NAD-bd_sf"/>
</dbReference>
<dbReference type="EMBL" id="QUNR01000001">
    <property type="protein sequence ID" value="REH40458.1"/>
    <property type="molecule type" value="Genomic_DNA"/>
</dbReference>
<accession>A0A3E0H9R6</accession>
<dbReference type="OrthoDB" id="5792777at2"/>
<comment type="caution">
    <text evidence="1">The sequence shown here is derived from an EMBL/GenBank/DDBJ whole genome shotgun (WGS) entry which is preliminary data.</text>
</comment>
<dbReference type="InterPro" id="IPR050464">
    <property type="entry name" value="Zeta_carotene_desat/Oxidored"/>
</dbReference>
<dbReference type="PRINTS" id="PR00420">
    <property type="entry name" value="RNGMNOXGNASE"/>
</dbReference>
<keyword evidence="2" id="KW-1185">Reference proteome</keyword>
<evidence type="ECO:0000313" key="2">
    <source>
        <dbReference type="Proteomes" id="UP000256774"/>
    </source>
</evidence>
<dbReference type="AlphaFoldDB" id="A0A3E0H9R6"/>
<dbReference type="Proteomes" id="UP000256774">
    <property type="component" value="Unassembled WGS sequence"/>
</dbReference>
<evidence type="ECO:0000313" key="1">
    <source>
        <dbReference type="EMBL" id="REH40458.1"/>
    </source>
</evidence>
<dbReference type="PANTHER" id="PTHR42923:SF17">
    <property type="entry name" value="AMINE OXIDASE DOMAIN-CONTAINING PROTEIN"/>
    <property type="match status" value="1"/>
</dbReference>
<dbReference type="RefSeq" id="WP_116207491.1">
    <property type="nucleotide sequence ID" value="NZ_QUNR01000001.1"/>
</dbReference>
<sequence>MQQHIAIIGSGMAGLASAHYLARAGHRISIFEAQSGHGMDAHSLHWQGGLVDVPLRVMSPQVWGSVIDLAAAVGISTFPVDTFAACSWLDDGDTWFRSSRLLGLPSVGSWHHLGLSSARLARGLWQLKQRTHALSADDPRRLAEFLAEQPFDPLFWRGLVLPLLTTICTCDEQHLMAWPAQQLLTLLNTIIHGDTLVRLHGGTPALVAALARDVVRISGSPVQSVREIAGGIEVRNARGEGGVFDRVVVATQANQLSFLDAPWQRERALLDGIRFDHGELWVHRDQRFLPAQRRDWSALNYRISRDLSQAMFSVWVNAVEPSLAQAEPILQTWNPLFEPASEHVIARVPLARAVVHSGTQSIQAKLQALHAEPQRRVFFAGSWAYSGVPLLESAVRSAQAVAAHIARTAH</sequence>
<proteinExistence type="predicted"/>
<gene>
    <name evidence="1" type="ORF">DFR26_0659</name>
</gene>
<name>A0A3E0H9R6_9GAMM</name>
<dbReference type="GO" id="GO:0016491">
    <property type="term" value="F:oxidoreductase activity"/>
    <property type="evidence" value="ECO:0007669"/>
    <property type="project" value="TreeGrafter"/>
</dbReference>
<protein>
    <submittedName>
        <fullName evidence="1">Putative NAD/FAD-binding protein</fullName>
    </submittedName>
</protein>